<dbReference type="InterPro" id="IPR039422">
    <property type="entry name" value="MarR/SlyA-like"/>
</dbReference>
<dbReference type="InterPro" id="IPR036388">
    <property type="entry name" value="WH-like_DNA-bd_sf"/>
</dbReference>
<dbReference type="PANTHER" id="PTHR33164">
    <property type="entry name" value="TRANSCRIPTIONAL REGULATOR, MARR FAMILY"/>
    <property type="match status" value="1"/>
</dbReference>
<dbReference type="RefSeq" id="WP_386742801.1">
    <property type="nucleotide sequence ID" value="NZ_JBHRYA010000003.1"/>
</dbReference>
<dbReference type="Proteomes" id="UP001595705">
    <property type="component" value="Unassembled WGS sequence"/>
</dbReference>
<organism evidence="2 3">
    <name type="scientific">Luteimonas soli</name>
    <dbReference type="NCBI Taxonomy" id="1648966"/>
    <lineage>
        <taxon>Bacteria</taxon>
        <taxon>Pseudomonadati</taxon>
        <taxon>Pseudomonadota</taxon>
        <taxon>Gammaproteobacteria</taxon>
        <taxon>Lysobacterales</taxon>
        <taxon>Lysobacteraceae</taxon>
        <taxon>Luteimonas</taxon>
    </lineage>
</organism>
<evidence type="ECO:0000313" key="2">
    <source>
        <dbReference type="EMBL" id="MFC3715698.1"/>
    </source>
</evidence>
<dbReference type="EMBL" id="JBHRYA010000003">
    <property type="protein sequence ID" value="MFC3715698.1"/>
    <property type="molecule type" value="Genomic_DNA"/>
</dbReference>
<dbReference type="Pfam" id="PF12802">
    <property type="entry name" value="MarR_2"/>
    <property type="match status" value="1"/>
</dbReference>
<keyword evidence="3" id="KW-1185">Reference proteome</keyword>
<evidence type="ECO:0000313" key="3">
    <source>
        <dbReference type="Proteomes" id="UP001595705"/>
    </source>
</evidence>
<sequence>MLGKPQFEALSEFRFRLAQFLHFSESAARAEGVTPAQYLLLLHLHGFHGRSWGTVGELAERLQASHQATVALVQRCERNGLVAKRRSRSDARCVEIRPTARARALVRRVARCHAEALAGMDDVFRAASAAGEAVGAQSRARHGKQARGGDR</sequence>
<dbReference type="InterPro" id="IPR036390">
    <property type="entry name" value="WH_DNA-bd_sf"/>
</dbReference>
<gene>
    <name evidence="2" type="ORF">ACFONC_05985</name>
</gene>
<dbReference type="PROSITE" id="PS50995">
    <property type="entry name" value="HTH_MARR_2"/>
    <property type="match status" value="1"/>
</dbReference>
<comment type="caution">
    <text evidence="2">The sequence shown here is derived from an EMBL/GenBank/DDBJ whole genome shotgun (WGS) entry which is preliminary data.</text>
</comment>
<dbReference type="SUPFAM" id="SSF46785">
    <property type="entry name" value="Winged helix' DNA-binding domain"/>
    <property type="match status" value="1"/>
</dbReference>
<reference evidence="3" key="1">
    <citation type="journal article" date="2019" name="Int. J. Syst. Evol. Microbiol.">
        <title>The Global Catalogue of Microorganisms (GCM) 10K type strain sequencing project: providing services to taxonomists for standard genome sequencing and annotation.</title>
        <authorList>
            <consortium name="The Broad Institute Genomics Platform"/>
            <consortium name="The Broad Institute Genome Sequencing Center for Infectious Disease"/>
            <person name="Wu L."/>
            <person name="Ma J."/>
        </authorList>
    </citation>
    <scope>NUCLEOTIDE SEQUENCE [LARGE SCALE GENOMIC DNA]</scope>
    <source>
        <strain evidence="3">KCTC 42441</strain>
    </source>
</reference>
<dbReference type="Gene3D" id="1.10.10.10">
    <property type="entry name" value="Winged helix-like DNA-binding domain superfamily/Winged helix DNA-binding domain"/>
    <property type="match status" value="1"/>
</dbReference>
<dbReference type="PANTHER" id="PTHR33164:SF43">
    <property type="entry name" value="HTH-TYPE TRANSCRIPTIONAL REPRESSOR YETL"/>
    <property type="match status" value="1"/>
</dbReference>
<protein>
    <submittedName>
        <fullName evidence="2">MarR family transcriptional regulator</fullName>
    </submittedName>
</protein>
<name>A0ABV7XIX2_9GAMM</name>
<dbReference type="SMART" id="SM00347">
    <property type="entry name" value="HTH_MARR"/>
    <property type="match status" value="1"/>
</dbReference>
<feature type="domain" description="HTH marR-type" evidence="1">
    <location>
        <begin position="1"/>
        <end position="151"/>
    </location>
</feature>
<dbReference type="InterPro" id="IPR000835">
    <property type="entry name" value="HTH_MarR-typ"/>
</dbReference>
<evidence type="ECO:0000259" key="1">
    <source>
        <dbReference type="PROSITE" id="PS50995"/>
    </source>
</evidence>
<proteinExistence type="predicted"/>
<accession>A0ABV7XIX2</accession>